<accession>A0A6B0UNA8</accession>
<proteinExistence type="predicted"/>
<dbReference type="AlphaFoldDB" id="A0A6B0UNA8"/>
<protein>
    <submittedName>
        <fullName evidence="3">Putative secreted protein</fullName>
    </submittedName>
</protein>
<sequence>MEPPPAATVLMSSWGAWMVTPAVVVSKVWSKCPSNLLTSVEVPPMSKPMTGTRSRGLYEVLAYPTTPPAGPDRMDREPENMCMGVRPPSDCMKSTATSFRFSWNPLVNPSTYFLMHGVR</sequence>
<organism evidence="3">
    <name type="scientific">Ixodes ricinus</name>
    <name type="common">Common tick</name>
    <name type="synonym">Acarus ricinus</name>
    <dbReference type="NCBI Taxonomy" id="34613"/>
    <lineage>
        <taxon>Eukaryota</taxon>
        <taxon>Metazoa</taxon>
        <taxon>Ecdysozoa</taxon>
        <taxon>Arthropoda</taxon>
        <taxon>Chelicerata</taxon>
        <taxon>Arachnida</taxon>
        <taxon>Acari</taxon>
        <taxon>Parasitiformes</taxon>
        <taxon>Ixodida</taxon>
        <taxon>Ixodoidea</taxon>
        <taxon>Ixodidae</taxon>
        <taxon>Ixodinae</taxon>
        <taxon>Ixodes</taxon>
    </lineage>
</organism>
<feature type="signal peptide" evidence="2">
    <location>
        <begin position="1"/>
        <end position="30"/>
    </location>
</feature>
<feature type="region of interest" description="Disordered" evidence="1">
    <location>
        <begin position="62"/>
        <end position="86"/>
    </location>
</feature>
<evidence type="ECO:0000313" key="3">
    <source>
        <dbReference type="EMBL" id="MXU90991.1"/>
    </source>
</evidence>
<evidence type="ECO:0000256" key="2">
    <source>
        <dbReference type="SAM" id="SignalP"/>
    </source>
</evidence>
<feature type="chain" id="PRO_5025558942" evidence="2">
    <location>
        <begin position="31"/>
        <end position="119"/>
    </location>
</feature>
<dbReference type="EMBL" id="GIFC01008908">
    <property type="protein sequence ID" value="MXU90991.1"/>
    <property type="molecule type" value="Transcribed_RNA"/>
</dbReference>
<keyword evidence="2" id="KW-0732">Signal</keyword>
<name>A0A6B0UNA8_IXORI</name>
<evidence type="ECO:0000256" key="1">
    <source>
        <dbReference type="SAM" id="MobiDB-lite"/>
    </source>
</evidence>
<reference evidence="3" key="1">
    <citation type="submission" date="2019-12" db="EMBL/GenBank/DDBJ databases">
        <title>An insight into the sialome of adult female Ixodes ricinus ticks feeding for 6 days.</title>
        <authorList>
            <person name="Perner J."/>
            <person name="Ribeiro J.M.C."/>
        </authorList>
    </citation>
    <scope>NUCLEOTIDE SEQUENCE</scope>
    <source>
        <strain evidence="3">Semi-engorged</strain>
        <tissue evidence="3">Salivary glands</tissue>
    </source>
</reference>